<dbReference type="PROSITE" id="PS50943">
    <property type="entry name" value="HTH_CROC1"/>
    <property type="match status" value="1"/>
</dbReference>
<protein>
    <recommendedName>
        <fullName evidence="1">HTH cro/C1-type domain-containing protein</fullName>
    </recommendedName>
</protein>
<evidence type="ECO:0000313" key="2">
    <source>
        <dbReference type="EMBL" id="RKD18977.1"/>
    </source>
</evidence>
<dbReference type="OrthoDB" id="708760at2"/>
<dbReference type="RefSeq" id="WP_120180623.1">
    <property type="nucleotide sequence ID" value="NZ_MBTA01000003.1"/>
</dbReference>
<accession>A0A419S9V3</accession>
<sequence length="75" mass="8709">MKPNELLKHIMEAEGITQDILAEQAGISQPTIHRMIKGTQNLNWKVLMVLRSVYKADINKFFDGQNWTKNRQKAK</sequence>
<dbReference type="GO" id="GO:0003677">
    <property type="term" value="F:DNA binding"/>
    <property type="evidence" value="ECO:0007669"/>
    <property type="project" value="InterPro"/>
</dbReference>
<evidence type="ECO:0000313" key="3">
    <source>
        <dbReference type="Proteomes" id="UP000283433"/>
    </source>
</evidence>
<dbReference type="AlphaFoldDB" id="A0A419S9V3"/>
<comment type="caution">
    <text evidence="2">The sequence shown here is derived from an EMBL/GenBank/DDBJ whole genome shotgun (WGS) entry which is preliminary data.</text>
</comment>
<evidence type="ECO:0000259" key="1">
    <source>
        <dbReference type="PROSITE" id="PS50943"/>
    </source>
</evidence>
<dbReference type="EMBL" id="MBTA01000003">
    <property type="protein sequence ID" value="RKD18977.1"/>
    <property type="molecule type" value="Genomic_DNA"/>
</dbReference>
<dbReference type="SUPFAM" id="SSF47413">
    <property type="entry name" value="lambda repressor-like DNA-binding domains"/>
    <property type="match status" value="1"/>
</dbReference>
<keyword evidence="3" id="KW-1185">Reference proteome</keyword>
<proteinExistence type="predicted"/>
<dbReference type="Pfam" id="PF13443">
    <property type="entry name" value="HTH_26"/>
    <property type="match status" value="1"/>
</dbReference>
<gene>
    <name evidence="2" type="ORF">BCY91_13960</name>
</gene>
<reference evidence="2 3" key="1">
    <citation type="submission" date="2016-07" db="EMBL/GenBank/DDBJ databases">
        <title>Genome of Pelobium manganitolerans.</title>
        <authorList>
            <person name="Wu S."/>
            <person name="Wang G."/>
        </authorList>
    </citation>
    <scope>NUCLEOTIDE SEQUENCE [LARGE SCALE GENOMIC DNA]</scope>
    <source>
        <strain evidence="2 3">YS-25</strain>
    </source>
</reference>
<dbReference type="InterPro" id="IPR001387">
    <property type="entry name" value="Cro/C1-type_HTH"/>
</dbReference>
<dbReference type="Proteomes" id="UP000283433">
    <property type="component" value="Unassembled WGS sequence"/>
</dbReference>
<feature type="domain" description="HTH cro/C1-type" evidence="1">
    <location>
        <begin position="7"/>
        <end position="61"/>
    </location>
</feature>
<organism evidence="2 3">
    <name type="scientific">Pelobium manganitolerans</name>
    <dbReference type="NCBI Taxonomy" id="1842495"/>
    <lineage>
        <taxon>Bacteria</taxon>
        <taxon>Pseudomonadati</taxon>
        <taxon>Bacteroidota</taxon>
        <taxon>Sphingobacteriia</taxon>
        <taxon>Sphingobacteriales</taxon>
        <taxon>Sphingobacteriaceae</taxon>
        <taxon>Pelobium</taxon>
    </lineage>
</organism>
<dbReference type="Gene3D" id="1.10.260.40">
    <property type="entry name" value="lambda repressor-like DNA-binding domains"/>
    <property type="match status" value="1"/>
</dbReference>
<dbReference type="InterPro" id="IPR010982">
    <property type="entry name" value="Lambda_DNA-bd_dom_sf"/>
</dbReference>
<dbReference type="SMART" id="SM00530">
    <property type="entry name" value="HTH_XRE"/>
    <property type="match status" value="1"/>
</dbReference>
<name>A0A419S9V3_9SPHI</name>
<dbReference type="CDD" id="cd00093">
    <property type="entry name" value="HTH_XRE"/>
    <property type="match status" value="1"/>
</dbReference>